<reference evidence="1 2" key="1">
    <citation type="submission" date="2024-04" db="EMBL/GenBank/DDBJ databases">
        <title>Polymorphospora sp. isolated from Baiyangdian Lake in Xiong'an New Area.</title>
        <authorList>
            <person name="Zhang X."/>
            <person name="Liu J."/>
        </authorList>
    </citation>
    <scope>NUCLEOTIDE SEQUENCE [LARGE SCALE GENOMIC DNA]</scope>
    <source>
        <strain evidence="1 2">2-325</strain>
    </source>
</reference>
<sequence>MSLAEQIRAKLADDAGTNDYDPGLIVNYHDALIAVLDQCATLRIMSGCDPSRFIADEFETVIARQLGVAAEVAR</sequence>
<dbReference type="EMBL" id="JBCGDC010000225">
    <property type="protein sequence ID" value="MFB6398320.1"/>
    <property type="molecule type" value="Genomic_DNA"/>
</dbReference>
<gene>
    <name evidence="1" type="ORF">AAFH96_35390</name>
</gene>
<evidence type="ECO:0000313" key="1">
    <source>
        <dbReference type="EMBL" id="MFB6398320.1"/>
    </source>
</evidence>
<accession>A0ABV5D232</accession>
<evidence type="ECO:0000313" key="2">
    <source>
        <dbReference type="Proteomes" id="UP001582793"/>
    </source>
</evidence>
<keyword evidence="2" id="KW-1185">Reference proteome</keyword>
<dbReference type="Proteomes" id="UP001582793">
    <property type="component" value="Unassembled WGS sequence"/>
</dbReference>
<dbReference type="RefSeq" id="WP_375737123.1">
    <property type="nucleotide sequence ID" value="NZ_JBCGDC010000225.1"/>
</dbReference>
<proteinExistence type="predicted"/>
<protein>
    <submittedName>
        <fullName evidence="1">Uncharacterized protein</fullName>
    </submittedName>
</protein>
<organism evidence="1 2">
    <name type="scientific">Polymorphospora lycopeni</name>
    <dbReference type="NCBI Taxonomy" id="3140240"/>
    <lineage>
        <taxon>Bacteria</taxon>
        <taxon>Bacillati</taxon>
        <taxon>Actinomycetota</taxon>
        <taxon>Actinomycetes</taxon>
        <taxon>Micromonosporales</taxon>
        <taxon>Micromonosporaceae</taxon>
        <taxon>Polymorphospora</taxon>
    </lineage>
</organism>
<comment type="caution">
    <text evidence="1">The sequence shown here is derived from an EMBL/GenBank/DDBJ whole genome shotgun (WGS) entry which is preliminary data.</text>
</comment>
<name>A0ABV5D232_9ACTN</name>